<dbReference type="GO" id="GO:0005886">
    <property type="term" value="C:plasma membrane"/>
    <property type="evidence" value="ECO:0007669"/>
    <property type="project" value="TreeGrafter"/>
</dbReference>
<sequence length="310" mass="34216">MSEINPDDCTLATCPIDLAYINYQPNLAANILFLAIFGLFLIGQLAIGSWYRTWTYMVAMSAGLILEVIGYIGRVMMHSNPFEFNAFLLYLICLTIAPAFFTAAIYICLGRIVIIYGENISRIRPRTYTIIFITCDVIALILQAAGGAITSIADSDQKDLKRYGRLAFQVASLTLFIAMASEFALRVRKTPEEMRNAFTASIRRGWKWKAFLFSIAAAVLTIFIRSCFRVAELQGGFDSHLANDEITLMVLESAMITIACFCMTAAHPALVMGRRWGSLRAKSAPVEAASTKVSIASSGYEMNSVPYGHG</sequence>
<keyword evidence="3 5" id="KW-1133">Transmembrane helix</keyword>
<feature type="transmembrane region" description="Helical" evidence="5">
    <location>
        <begin position="206"/>
        <end position="226"/>
    </location>
</feature>
<feature type="transmembrane region" description="Helical" evidence="5">
    <location>
        <begin position="246"/>
        <end position="270"/>
    </location>
</feature>
<dbReference type="EMBL" id="JAPZBU010000011">
    <property type="protein sequence ID" value="KAJ5379497.1"/>
    <property type="molecule type" value="Genomic_DNA"/>
</dbReference>
<evidence type="ECO:0000256" key="3">
    <source>
        <dbReference type="ARBA" id="ARBA00022989"/>
    </source>
</evidence>
<feature type="transmembrane region" description="Helical" evidence="5">
    <location>
        <begin position="128"/>
        <end position="146"/>
    </location>
</feature>
<organism evidence="6 7">
    <name type="scientific">Penicillium cosmopolitanum</name>
    <dbReference type="NCBI Taxonomy" id="1131564"/>
    <lineage>
        <taxon>Eukaryota</taxon>
        <taxon>Fungi</taxon>
        <taxon>Dikarya</taxon>
        <taxon>Ascomycota</taxon>
        <taxon>Pezizomycotina</taxon>
        <taxon>Eurotiomycetes</taxon>
        <taxon>Eurotiomycetidae</taxon>
        <taxon>Eurotiales</taxon>
        <taxon>Aspergillaceae</taxon>
        <taxon>Penicillium</taxon>
    </lineage>
</organism>
<reference evidence="6" key="2">
    <citation type="journal article" date="2023" name="IMA Fungus">
        <title>Comparative genomic study of the Penicillium genus elucidates a diverse pangenome and 15 lateral gene transfer events.</title>
        <authorList>
            <person name="Petersen C."/>
            <person name="Sorensen T."/>
            <person name="Nielsen M.R."/>
            <person name="Sondergaard T.E."/>
            <person name="Sorensen J.L."/>
            <person name="Fitzpatrick D.A."/>
            <person name="Frisvad J.C."/>
            <person name="Nielsen K.L."/>
        </authorList>
    </citation>
    <scope>NUCLEOTIDE SEQUENCE</scope>
    <source>
        <strain evidence="6">IBT 29677</strain>
    </source>
</reference>
<dbReference type="PANTHER" id="PTHR31465">
    <property type="entry name" value="PROTEIN RTA1-RELATED"/>
    <property type="match status" value="1"/>
</dbReference>
<evidence type="ECO:0000256" key="4">
    <source>
        <dbReference type="ARBA" id="ARBA00023136"/>
    </source>
</evidence>
<feature type="transmembrane region" description="Helical" evidence="5">
    <location>
        <begin position="27"/>
        <end position="47"/>
    </location>
</feature>
<name>A0A9W9VEX3_9EURO</name>
<dbReference type="InterPro" id="IPR007568">
    <property type="entry name" value="RTA1"/>
</dbReference>
<dbReference type="PANTHER" id="PTHR31465:SF9">
    <property type="entry name" value="SPHINGOID LONG-CHAIN BASE TRANSPORTER RSB1"/>
    <property type="match status" value="1"/>
</dbReference>
<evidence type="ECO:0000313" key="7">
    <source>
        <dbReference type="Proteomes" id="UP001147747"/>
    </source>
</evidence>
<dbReference type="Proteomes" id="UP001147747">
    <property type="component" value="Unassembled WGS sequence"/>
</dbReference>
<feature type="transmembrane region" description="Helical" evidence="5">
    <location>
        <begin position="166"/>
        <end position="185"/>
    </location>
</feature>
<keyword evidence="7" id="KW-1185">Reference proteome</keyword>
<evidence type="ECO:0000256" key="5">
    <source>
        <dbReference type="SAM" id="Phobius"/>
    </source>
</evidence>
<dbReference type="GO" id="GO:0000324">
    <property type="term" value="C:fungal-type vacuole"/>
    <property type="evidence" value="ECO:0007669"/>
    <property type="project" value="TreeGrafter"/>
</dbReference>
<reference evidence="6" key="1">
    <citation type="submission" date="2022-12" db="EMBL/GenBank/DDBJ databases">
        <authorList>
            <person name="Petersen C."/>
        </authorList>
    </citation>
    <scope>NUCLEOTIDE SEQUENCE</scope>
    <source>
        <strain evidence="6">IBT 29677</strain>
    </source>
</reference>
<comment type="subcellular location">
    <subcellularLocation>
        <location evidence="1">Membrane</location>
        <topology evidence="1">Multi-pass membrane protein</topology>
    </subcellularLocation>
</comment>
<accession>A0A9W9VEX3</accession>
<dbReference type="RefSeq" id="XP_056483283.1">
    <property type="nucleotide sequence ID" value="XM_056637253.1"/>
</dbReference>
<feature type="transmembrane region" description="Helical" evidence="5">
    <location>
        <begin position="54"/>
        <end position="75"/>
    </location>
</feature>
<evidence type="ECO:0000313" key="6">
    <source>
        <dbReference type="EMBL" id="KAJ5379497.1"/>
    </source>
</evidence>
<feature type="transmembrane region" description="Helical" evidence="5">
    <location>
        <begin position="87"/>
        <end position="116"/>
    </location>
</feature>
<dbReference type="AlphaFoldDB" id="A0A9W9VEX3"/>
<keyword evidence="4 5" id="KW-0472">Membrane</keyword>
<gene>
    <name evidence="6" type="ORF">N7509_012616</name>
</gene>
<comment type="caution">
    <text evidence="6">The sequence shown here is derived from an EMBL/GenBank/DDBJ whole genome shotgun (WGS) entry which is preliminary data.</text>
</comment>
<dbReference type="Pfam" id="PF04479">
    <property type="entry name" value="RTA1"/>
    <property type="match status" value="1"/>
</dbReference>
<evidence type="ECO:0000256" key="1">
    <source>
        <dbReference type="ARBA" id="ARBA00004141"/>
    </source>
</evidence>
<keyword evidence="2 5" id="KW-0812">Transmembrane</keyword>
<dbReference type="GeneID" id="81376233"/>
<evidence type="ECO:0000256" key="2">
    <source>
        <dbReference type="ARBA" id="ARBA00022692"/>
    </source>
</evidence>
<dbReference type="OrthoDB" id="4521223at2759"/>
<proteinExistence type="predicted"/>
<protein>
    <submittedName>
        <fullName evidence="6">RTA1 domain protein</fullName>
    </submittedName>
</protein>